<keyword evidence="1" id="KW-0805">Transcription regulation</keyword>
<proteinExistence type="predicted"/>
<dbReference type="InterPro" id="IPR014322">
    <property type="entry name" value="RNA_pol_sigma-B/F/G"/>
</dbReference>
<feature type="domain" description="RNA polymerase sigma-70" evidence="5">
    <location>
        <begin position="181"/>
        <end position="194"/>
    </location>
</feature>
<name>A0ABP7L2D2_9ACTN</name>
<dbReference type="NCBIfam" id="TIGR02980">
    <property type="entry name" value="SigBFG"/>
    <property type="match status" value="1"/>
</dbReference>
<dbReference type="SUPFAM" id="SSF88946">
    <property type="entry name" value="Sigma2 domain of RNA polymerase sigma factors"/>
    <property type="match status" value="1"/>
</dbReference>
<evidence type="ECO:0000313" key="6">
    <source>
        <dbReference type="EMBL" id="GAA3893006.1"/>
    </source>
</evidence>
<reference evidence="7" key="1">
    <citation type="journal article" date="2019" name="Int. J. Syst. Evol. Microbiol.">
        <title>The Global Catalogue of Microorganisms (GCM) 10K type strain sequencing project: providing services to taxonomists for standard genome sequencing and annotation.</title>
        <authorList>
            <consortium name="The Broad Institute Genomics Platform"/>
            <consortium name="The Broad Institute Genome Sequencing Center for Infectious Disease"/>
            <person name="Wu L."/>
            <person name="Ma J."/>
        </authorList>
    </citation>
    <scope>NUCLEOTIDE SEQUENCE [LARGE SCALE GENOMIC DNA]</scope>
    <source>
        <strain evidence="7">JCM 16578</strain>
    </source>
</reference>
<evidence type="ECO:0000313" key="7">
    <source>
        <dbReference type="Proteomes" id="UP001501563"/>
    </source>
</evidence>
<dbReference type="InterPro" id="IPR007624">
    <property type="entry name" value="RNA_pol_sigma70_r3"/>
</dbReference>
<dbReference type="InterPro" id="IPR007627">
    <property type="entry name" value="RNA_pol_sigma70_r2"/>
</dbReference>
<organism evidence="6 7">
    <name type="scientific">Streptomyces lannensis</name>
    <dbReference type="NCBI Taxonomy" id="766498"/>
    <lineage>
        <taxon>Bacteria</taxon>
        <taxon>Bacillati</taxon>
        <taxon>Actinomycetota</taxon>
        <taxon>Actinomycetes</taxon>
        <taxon>Kitasatosporales</taxon>
        <taxon>Streptomycetaceae</taxon>
        <taxon>Streptomyces</taxon>
    </lineage>
</organism>
<dbReference type="InterPro" id="IPR013324">
    <property type="entry name" value="RNA_pol_sigma_r3/r4-like"/>
</dbReference>
<dbReference type="EMBL" id="BAAAZA010000030">
    <property type="protein sequence ID" value="GAA3893006.1"/>
    <property type="molecule type" value="Genomic_DNA"/>
</dbReference>
<keyword evidence="2" id="KW-0731">Sigma factor</keyword>
<dbReference type="CDD" id="cd06171">
    <property type="entry name" value="Sigma70_r4"/>
    <property type="match status" value="1"/>
</dbReference>
<dbReference type="InterPro" id="IPR000943">
    <property type="entry name" value="RNA_pol_sigma70"/>
</dbReference>
<dbReference type="InterPro" id="IPR007630">
    <property type="entry name" value="RNA_pol_sigma70_r4"/>
</dbReference>
<dbReference type="Gene3D" id="1.20.140.160">
    <property type="match status" value="1"/>
</dbReference>
<keyword evidence="7" id="KW-1185">Reference proteome</keyword>
<evidence type="ECO:0000256" key="3">
    <source>
        <dbReference type="ARBA" id="ARBA00023125"/>
    </source>
</evidence>
<keyword evidence="3" id="KW-0238">DNA-binding</keyword>
<sequence length="379" mass="42331">MEVDTDATHIVRRVPVDVVLVGDTGAAVRDLLHYLAWPLAGTGASCADICECGRRGKQEKVFRNNRSDVGYAPACRRTRPAGWEPNDREGRVVATTTVQTVETTVQAVEQMVEVPQIADPSKVAPRDARELSRLFFEQLAVLEEGTPQYSYARNTLIEMNVSLVRFAAGRFRSRGPEEMEDIVQVGTIGLIKAIDRFELSREVEFTSFAVPYIVGEIKRFFRDTSWAVHVPRRLQEARVQLARAKEELHSRLGRTPTTRELSELMSLPEEEVAEAQLASNGYASASLDAAIGNSEDGESALADFIGDEDAALELVEDFHTLAPMIAALDERDRQIIHWRFVEELTQAQIGERLGVSQMHVSRLITRLLARLREGMLTTQ</sequence>
<keyword evidence="4" id="KW-0804">Transcription</keyword>
<dbReference type="Pfam" id="PF04545">
    <property type="entry name" value="Sigma70_r4"/>
    <property type="match status" value="1"/>
</dbReference>
<dbReference type="SUPFAM" id="SSF88659">
    <property type="entry name" value="Sigma3 and sigma4 domains of RNA polymerase sigma factors"/>
    <property type="match status" value="2"/>
</dbReference>
<dbReference type="Gene3D" id="1.20.120.1810">
    <property type="match status" value="1"/>
</dbReference>
<dbReference type="Proteomes" id="UP001501563">
    <property type="component" value="Unassembled WGS sequence"/>
</dbReference>
<evidence type="ECO:0000259" key="5">
    <source>
        <dbReference type="PROSITE" id="PS00715"/>
    </source>
</evidence>
<evidence type="ECO:0000256" key="4">
    <source>
        <dbReference type="ARBA" id="ARBA00023163"/>
    </source>
</evidence>
<dbReference type="PANTHER" id="PTHR30385">
    <property type="entry name" value="SIGMA FACTOR F FLAGELLAR"/>
    <property type="match status" value="1"/>
</dbReference>
<dbReference type="InterPro" id="IPR013325">
    <property type="entry name" value="RNA_pol_sigma_r2"/>
</dbReference>
<dbReference type="Pfam" id="PF04542">
    <property type="entry name" value="Sigma70_r2"/>
    <property type="match status" value="1"/>
</dbReference>
<gene>
    <name evidence="6" type="ORF">GCM10022207_71050</name>
</gene>
<evidence type="ECO:0000256" key="1">
    <source>
        <dbReference type="ARBA" id="ARBA00023015"/>
    </source>
</evidence>
<evidence type="ECO:0000256" key="2">
    <source>
        <dbReference type="ARBA" id="ARBA00023082"/>
    </source>
</evidence>
<dbReference type="NCBIfam" id="TIGR02937">
    <property type="entry name" value="sigma70-ECF"/>
    <property type="match status" value="1"/>
</dbReference>
<protein>
    <recommendedName>
        <fullName evidence="5">RNA polymerase sigma-70 domain-containing protein</fullName>
    </recommendedName>
</protein>
<dbReference type="Pfam" id="PF04539">
    <property type="entry name" value="Sigma70_r3"/>
    <property type="match status" value="1"/>
</dbReference>
<comment type="caution">
    <text evidence="6">The sequence shown here is derived from an EMBL/GenBank/DDBJ whole genome shotgun (WGS) entry which is preliminary data.</text>
</comment>
<accession>A0ABP7L2D2</accession>
<dbReference type="PROSITE" id="PS00715">
    <property type="entry name" value="SIGMA70_1"/>
    <property type="match status" value="1"/>
</dbReference>
<dbReference type="InterPro" id="IPR014284">
    <property type="entry name" value="RNA_pol_sigma-70_dom"/>
</dbReference>
<dbReference type="PANTHER" id="PTHR30385:SF4">
    <property type="entry name" value="RNA POLYMERASE SIGMA-E FACTOR"/>
    <property type="match status" value="1"/>
</dbReference>
<dbReference type="PRINTS" id="PR00046">
    <property type="entry name" value="SIGMA70FCT"/>
</dbReference>